<dbReference type="Proteomes" id="UP001156441">
    <property type="component" value="Unassembled WGS sequence"/>
</dbReference>
<organism evidence="1 2">
    <name type="scientific">Actinophytocola gossypii</name>
    <dbReference type="NCBI Taxonomy" id="2812003"/>
    <lineage>
        <taxon>Bacteria</taxon>
        <taxon>Bacillati</taxon>
        <taxon>Actinomycetota</taxon>
        <taxon>Actinomycetes</taxon>
        <taxon>Pseudonocardiales</taxon>
        <taxon>Pseudonocardiaceae</taxon>
    </lineage>
</organism>
<comment type="caution">
    <text evidence="1">The sequence shown here is derived from an EMBL/GenBank/DDBJ whole genome shotgun (WGS) entry which is preliminary data.</text>
</comment>
<dbReference type="EMBL" id="JAFFZE010000026">
    <property type="protein sequence ID" value="MCT2587560.1"/>
    <property type="molecule type" value="Genomic_DNA"/>
</dbReference>
<keyword evidence="2" id="KW-1185">Reference proteome</keyword>
<proteinExistence type="predicted"/>
<protein>
    <submittedName>
        <fullName evidence="1">Uncharacterized protein</fullName>
    </submittedName>
</protein>
<name>A0ABT2JJI9_9PSEU</name>
<accession>A0ABT2JJI9</accession>
<sequence length="324" mass="36334">MPIVTLLGDPLETPSRCWSVSGRLAVMSKRKFADSVCVFCRERPSSRLGEHAWPMWLLEMFAEHEGPYHSEINGKAVLKRDGHRRGYASIPTVQTPCCEPCNRELNRRFEQHPKPIIRKVIDTLGMVVLTPEEAGLFGLWWLKTMLLLSHEETVDSAVGVSPERWDLRQVPDDLYSWMVTGESPPGGLSVWFARRSDTAVPAISDPPVMFLPIVIADGRETRFMMKRACLKFCEVTLVYHPGWPIEHPLEATSETVRIWPTSEEGLDLSALRGTNPWPTMWVPGPKLRFADGAYRSASLPSPQNLLHGALVPGVVFSRGPGTDL</sequence>
<dbReference type="RefSeq" id="WP_260195462.1">
    <property type="nucleotide sequence ID" value="NZ_JAFFZE010000026.1"/>
</dbReference>
<reference evidence="1 2" key="1">
    <citation type="submission" date="2021-02" db="EMBL/GenBank/DDBJ databases">
        <title>Actinophytocola xerophila sp. nov., isolated from soil of cotton cropping field.</title>
        <authorList>
            <person name="Huang R."/>
            <person name="Chen X."/>
            <person name="Ge X."/>
            <person name="Liu W."/>
        </authorList>
    </citation>
    <scope>NUCLEOTIDE SEQUENCE [LARGE SCALE GENOMIC DNA]</scope>
    <source>
        <strain evidence="1 2">S1-96</strain>
    </source>
</reference>
<gene>
    <name evidence="1" type="ORF">JT362_31015</name>
</gene>
<evidence type="ECO:0000313" key="2">
    <source>
        <dbReference type="Proteomes" id="UP001156441"/>
    </source>
</evidence>
<evidence type="ECO:0000313" key="1">
    <source>
        <dbReference type="EMBL" id="MCT2587560.1"/>
    </source>
</evidence>